<dbReference type="EMBL" id="JAUSUZ010000001">
    <property type="protein sequence ID" value="MDQ0369171.1"/>
    <property type="molecule type" value="Genomic_DNA"/>
</dbReference>
<comment type="caution">
    <text evidence="2">The sequence shown here is derived from an EMBL/GenBank/DDBJ whole genome shotgun (WGS) entry which is preliminary data.</text>
</comment>
<feature type="region of interest" description="Disordered" evidence="1">
    <location>
        <begin position="41"/>
        <end position="65"/>
    </location>
</feature>
<reference evidence="2 3" key="1">
    <citation type="submission" date="2023-07" db="EMBL/GenBank/DDBJ databases">
        <title>Sequencing the genomes of 1000 actinobacteria strains.</title>
        <authorList>
            <person name="Klenk H.-P."/>
        </authorList>
    </citation>
    <scope>NUCLEOTIDE SEQUENCE [LARGE SCALE GENOMIC DNA]</scope>
    <source>
        <strain evidence="2 3">DSM 44709</strain>
    </source>
</reference>
<sequence>MPVLLRLATGAPTAVAVAVVSAAALGGACLRIRPRCRLPRAVGRGSPARSPRRCAPARARLTGES</sequence>
<dbReference type="RefSeq" id="WP_307244209.1">
    <property type="nucleotide sequence ID" value="NZ_JAUSUZ010000001.1"/>
</dbReference>
<organism evidence="2 3">
    <name type="scientific">Catenuloplanes indicus</name>
    <dbReference type="NCBI Taxonomy" id="137267"/>
    <lineage>
        <taxon>Bacteria</taxon>
        <taxon>Bacillati</taxon>
        <taxon>Actinomycetota</taxon>
        <taxon>Actinomycetes</taxon>
        <taxon>Micromonosporales</taxon>
        <taxon>Micromonosporaceae</taxon>
        <taxon>Catenuloplanes</taxon>
    </lineage>
</organism>
<protein>
    <submittedName>
        <fullName evidence="2">Uncharacterized protein</fullName>
    </submittedName>
</protein>
<evidence type="ECO:0000256" key="1">
    <source>
        <dbReference type="SAM" id="MobiDB-lite"/>
    </source>
</evidence>
<dbReference type="Proteomes" id="UP001240236">
    <property type="component" value="Unassembled WGS sequence"/>
</dbReference>
<accession>A0AAE3W412</accession>
<evidence type="ECO:0000313" key="2">
    <source>
        <dbReference type="EMBL" id="MDQ0369171.1"/>
    </source>
</evidence>
<dbReference type="PROSITE" id="PS51257">
    <property type="entry name" value="PROKAR_LIPOPROTEIN"/>
    <property type="match status" value="1"/>
</dbReference>
<gene>
    <name evidence="2" type="ORF">J2S42_005840</name>
</gene>
<dbReference type="AlphaFoldDB" id="A0AAE3W412"/>
<evidence type="ECO:0000313" key="3">
    <source>
        <dbReference type="Proteomes" id="UP001240236"/>
    </source>
</evidence>
<keyword evidence="3" id="KW-1185">Reference proteome</keyword>
<name>A0AAE3W412_9ACTN</name>
<proteinExistence type="predicted"/>